<feature type="binding site" evidence="10">
    <location>
        <position position="43"/>
    </location>
    <ligand>
        <name>Zn(2+)</name>
        <dbReference type="ChEBI" id="CHEBI:29105"/>
        <label>1</label>
    </ligand>
</feature>
<organism evidence="15 16">
    <name type="scientific">Pelobates cultripes</name>
    <name type="common">Western spadefoot toad</name>
    <dbReference type="NCBI Taxonomy" id="61616"/>
    <lineage>
        <taxon>Eukaryota</taxon>
        <taxon>Metazoa</taxon>
        <taxon>Chordata</taxon>
        <taxon>Craniata</taxon>
        <taxon>Vertebrata</taxon>
        <taxon>Euteleostomi</taxon>
        <taxon>Amphibia</taxon>
        <taxon>Batrachia</taxon>
        <taxon>Anura</taxon>
        <taxon>Pelobatoidea</taxon>
        <taxon>Pelobatidae</taxon>
        <taxon>Pelobates</taxon>
    </lineage>
</organism>
<reference evidence="15" key="1">
    <citation type="submission" date="2022-03" db="EMBL/GenBank/DDBJ databases">
        <authorList>
            <person name="Alioto T."/>
            <person name="Alioto T."/>
            <person name="Gomez Garrido J."/>
        </authorList>
    </citation>
    <scope>NUCLEOTIDE SEQUENCE</scope>
</reference>
<dbReference type="Proteomes" id="UP001295444">
    <property type="component" value="Chromosome 02"/>
</dbReference>
<dbReference type="EMBL" id="OW240913">
    <property type="protein sequence ID" value="CAH2251814.1"/>
    <property type="molecule type" value="Genomic_DNA"/>
</dbReference>
<evidence type="ECO:0000256" key="8">
    <source>
        <dbReference type="ARBA" id="ARBA00023157"/>
    </source>
</evidence>
<dbReference type="InterPro" id="IPR004843">
    <property type="entry name" value="Calcineurin-like_PHP"/>
</dbReference>
<dbReference type="PIRSF" id="PIRSF036767">
    <property type="entry name" value="ASM-like_PDE"/>
    <property type="match status" value="1"/>
</dbReference>
<keyword evidence="16" id="KW-1185">Reference proteome</keyword>
<evidence type="ECO:0000256" key="7">
    <source>
        <dbReference type="ARBA" id="ARBA00022833"/>
    </source>
</evidence>
<feature type="signal peptide" evidence="12">
    <location>
        <begin position="1"/>
        <end position="18"/>
    </location>
</feature>
<keyword evidence="3" id="KW-0964">Secreted</keyword>
<evidence type="ECO:0000256" key="1">
    <source>
        <dbReference type="ARBA" id="ARBA00004613"/>
    </source>
</evidence>
<dbReference type="Pfam" id="PF00149">
    <property type="entry name" value="Metallophos"/>
    <property type="match status" value="1"/>
</dbReference>
<evidence type="ECO:0000256" key="9">
    <source>
        <dbReference type="ARBA" id="ARBA00023180"/>
    </source>
</evidence>
<name>A0AAD1RHE8_PELCU</name>
<evidence type="ECO:0000259" key="14">
    <source>
        <dbReference type="Pfam" id="PF19272"/>
    </source>
</evidence>
<dbReference type="InterPro" id="IPR029052">
    <property type="entry name" value="Metallo-depent_PP-like"/>
</dbReference>
<evidence type="ECO:0000313" key="16">
    <source>
        <dbReference type="Proteomes" id="UP001295444"/>
    </source>
</evidence>
<gene>
    <name evidence="15" type="ORF">PECUL_23A016251</name>
</gene>
<feature type="binding site" evidence="10">
    <location>
        <position position="106"/>
    </location>
    <ligand>
        <name>Zn(2+)</name>
        <dbReference type="ChEBI" id="CHEBI:29105"/>
        <label>1</label>
    </ligand>
</feature>
<accession>A0AAD1RHE8</accession>
<dbReference type="GO" id="GO:0004767">
    <property type="term" value="F:sphingomyelin phosphodiesterase activity"/>
    <property type="evidence" value="ECO:0007669"/>
    <property type="project" value="InterPro"/>
</dbReference>
<evidence type="ECO:0000256" key="5">
    <source>
        <dbReference type="ARBA" id="ARBA00022729"/>
    </source>
</evidence>
<evidence type="ECO:0000256" key="4">
    <source>
        <dbReference type="ARBA" id="ARBA00022723"/>
    </source>
</evidence>
<feature type="binding site" evidence="10">
    <location>
        <position position="147"/>
    </location>
    <ligand>
        <name>Zn(2+)</name>
        <dbReference type="ChEBI" id="CHEBI:29105"/>
        <label>2</label>
    </ligand>
</feature>
<dbReference type="GO" id="GO:0005615">
    <property type="term" value="C:extracellular space"/>
    <property type="evidence" value="ECO:0007669"/>
    <property type="project" value="InterPro"/>
</dbReference>
<keyword evidence="4 10" id="KW-0479">Metal-binding</keyword>
<keyword evidence="9" id="KW-0325">Glycoprotein</keyword>
<dbReference type="FunFam" id="3.60.21.10:FF:000167">
    <property type="entry name" value="Acid sphingomyelinase-like phosphodiesterase"/>
    <property type="match status" value="1"/>
</dbReference>
<evidence type="ECO:0000313" key="15">
    <source>
        <dbReference type="EMBL" id="CAH2251814.1"/>
    </source>
</evidence>
<evidence type="ECO:0000256" key="12">
    <source>
        <dbReference type="SAM" id="SignalP"/>
    </source>
</evidence>
<dbReference type="GO" id="GO:0016020">
    <property type="term" value="C:membrane"/>
    <property type="evidence" value="ECO:0007669"/>
    <property type="project" value="GOC"/>
</dbReference>
<keyword evidence="11" id="KW-0472">Membrane</keyword>
<protein>
    <submittedName>
        <fullName evidence="15">Acid sphingomyelinase-like phosphodiesterase 3a</fullName>
    </submittedName>
</protein>
<evidence type="ECO:0000256" key="2">
    <source>
        <dbReference type="ARBA" id="ARBA00008234"/>
    </source>
</evidence>
<feature type="binding site" evidence="10">
    <location>
        <position position="292"/>
    </location>
    <ligand>
        <name>Zn(2+)</name>
        <dbReference type="ChEBI" id="CHEBI:29105"/>
        <label>2</label>
    </ligand>
</feature>
<feature type="binding site" evidence="10">
    <location>
        <position position="106"/>
    </location>
    <ligand>
        <name>Zn(2+)</name>
        <dbReference type="ChEBI" id="CHEBI:29105"/>
        <label>2</label>
    </ligand>
</feature>
<dbReference type="PANTHER" id="PTHR10340:SF24">
    <property type="entry name" value="ACID SPHINGOMYELINASE-LIKE PHOSPHODIESTERASE 3A"/>
    <property type="match status" value="1"/>
</dbReference>
<feature type="transmembrane region" description="Helical" evidence="11">
    <location>
        <begin position="246"/>
        <end position="270"/>
    </location>
</feature>
<keyword evidence="11" id="KW-0812">Transmembrane</keyword>
<dbReference type="InterPro" id="IPR017064">
    <property type="entry name" value="ASM-like_Pdiesterase_prd"/>
</dbReference>
<dbReference type="Pfam" id="PF19272">
    <property type="entry name" value="ASMase_C"/>
    <property type="match status" value="1"/>
</dbReference>
<feature type="domain" description="Sphingomyelin phosphodiesterase C-terminal" evidence="14">
    <location>
        <begin position="308"/>
        <end position="428"/>
    </location>
</feature>
<keyword evidence="5 12" id="KW-0732">Signal</keyword>
<dbReference type="GO" id="GO:0006685">
    <property type="term" value="P:sphingomyelin catabolic process"/>
    <property type="evidence" value="ECO:0007669"/>
    <property type="project" value="InterPro"/>
</dbReference>
<dbReference type="SUPFAM" id="SSF56300">
    <property type="entry name" value="Metallo-dependent phosphatases"/>
    <property type="match status" value="1"/>
</dbReference>
<keyword evidence="11" id="KW-1133">Transmembrane helix</keyword>
<dbReference type="AlphaFoldDB" id="A0AAD1RHE8"/>
<comment type="cofactor">
    <cofactor evidence="10">
        <name>Zn(2+)</name>
        <dbReference type="ChEBI" id="CHEBI:29105"/>
    </cofactor>
    <text evidence="10">Binds 2 Zn(2+) per subunit.</text>
</comment>
<evidence type="ECO:0000256" key="11">
    <source>
        <dbReference type="SAM" id="Phobius"/>
    </source>
</evidence>
<keyword evidence="8" id="KW-1015">Disulfide bond</keyword>
<feature type="binding site" evidence="10">
    <location>
        <position position="294"/>
    </location>
    <ligand>
        <name>Zn(2+)</name>
        <dbReference type="ChEBI" id="CHEBI:29105"/>
        <label>1</label>
    </ligand>
</feature>
<dbReference type="Gene3D" id="3.60.21.10">
    <property type="match status" value="1"/>
</dbReference>
<comment type="subcellular location">
    <subcellularLocation>
        <location evidence="1">Secreted</location>
    </subcellularLocation>
</comment>
<keyword evidence="6" id="KW-0378">Hydrolase</keyword>
<evidence type="ECO:0000259" key="13">
    <source>
        <dbReference type="Pfam" id="PF00149"/>
    </source>
</evidence>
<keyword evidence="7 10" id="KW-0862">Zinc</keyword>
<feature type="binding site" evidence="10">
    <location>
        <position position="251"/>
    </location>
    <ligand>
        <name>Zn(2+)</name>
        <dbReference type="ChEBI" id="CHEBI:29105"/>
        <label>2</label>
    </ligand>
</feature>
<evidence type="ECO:0000256" key="6">
    <source>
        <dbReference type="ARBA" id="ARBA00022801"/>
    </source>
</evidence>
<evidence type="ECO:0000256" key="10">
    <source>
        <dbReference type="PIRSR" id="PIRSR036767-51"/>
    </source>
</evidence>
<dbReference type="CDD" id="cd00842">
    <property type="entry name" value="MPP_ASMase"/>
    <property type="match status" value="1"/>
</dbReference>
<sequence length="488" mass="55436">MELLCVWLFFVTPLVISALPVEPKGDIRKQAATGKFWHVTDLHLDFSYHITGDHTKVCLSSKGANASNPGIFGDFLCDSPYQLILSAIQNIKDSEQKADFMIWTGDSPPHIPVNELSTKMVIDIIGNMSTTIHSFLPDLQVFPALGNHDYWPQDQFPVEASEIYTAVAEYWKPWLNEEALVTLRKGGYYSQIYKSSQTTQSLRIISLNTNLYYSPNKVTVNMTDPADQFEWLEETLKASRQNNEKVYVIAHVPVGFLPFAAFTAAMGVNFNERLVKIFRNYSDVISGQFYGHTHRDSIMVLLDENNEKPVGSVFVAPAVTPIRSLSESDGNNPGFRLYHYDTGCYNLLDLWHYYLNLTEANLKKEAIWKLEYIMTEIYKIKDLQPESLEELIQRFRKPDSIDFQNYYKNYVVHFDSIKGCDGLCKAVQGNPGDLLDLDPWVIHCHGCASGPYIRSETYPASCAYQRPHGSNMPFLSAAVIAHSYRRSA</sequence>
<comment type="similarity">
    <text evidence="2">Belongs to the acid sphingomyelinase family.</text>
</comment>
<feature type="binding site" evidence="10">
    <location>
        <position position="41"/>
    </location>
    <ligand>
        <name>Zn(2+)</name>
        <dbReference type="ChEBI" id="CHEBI:29105"/>
        <label>1</label>
    </ligand>
</feature>
<proteinExistence type="inferred from homology"/>
<feature type="chain" id="PRO_5041903051" evidence="12">
    <location>
        <begin position="19"/>
        <end position="488"/>
    </location>
</feature>
<dbReference type="PANTHER" id="PTHR10340">
    <property type="entry name" value="SPHINGOMYELIN PHOSPHODIESTERASE"/>
    <property type="match status" value="1"/>
</dbReference>
<evidence type="ECO:0000256" key="3">
    <source>
        <dbReference type="ARBA" id="ARBA00022525"/>
    </source>
</evidence>
<feature type="domain" description="Calcineurin-like phosphoesterase" evidence="13">
    <location>
        <begin position="35"/>
        <end position="295"/>
    </location>
</feature>
<dbReference type="GO" id="GO:0046872">
    <property type="term" value="F:metal ion binding"/>
    <property type="evidence" value="ECO:0007669"/>
    <property type="project" value="UniProtKB-KW"/>
</dbReference>
<dbReference type="InterPro" id="IPR041805">
    <property type="entry name" value="ASMase/PPN1_MPP"/>
</dbReference>
<dbReference type="InterPro" id="IPR045473">
    <property type="entry name" value="ASM_C"/>
</dbReference>